<feature type="signal peptide" evidence="1">
    <location>
        <begin position="1"/>
        <end position="23"/>
    </location>
</feature>
<comment type="caution">
    <text evidence="2">The sequence shown here is derived from an EMBL/GenBank/DDBJ whole genome shotgun (WGS) entry which is preliminary data.</text>
</comment>
<dbReference type="InterPro" id="IPR058513">
    <property type="entry name" value="DUF8200"/>
</dbReference>
<evidence type="ECO:0008006" key="4">
    <source>
        <dbReference type="Google" id="ProtNLM"/>
    </source>
</evidence>
<reference evidence="2 3" key="1">
    <citation type="submission" date="2017-09" db="EMBL/GenBank/DDBJ databases">
        <title>Sphingomonas adhaesiva DSM 7418, whole genome shotgun sequence.</title>
        <authorList>
            <person name="Feng G."/>
            <person name="Zhu H."/>
        </authorList>
    </citation>
    <scope>NUCLEOTIDE SEQUENCE [LARGE SCALE GENOMIC DNA]</scope>
    <source>
        <strain evidence="2 3">DSM 7418</strain>
    </source>
</reference>
<evidence type="ECO:0000256" key="1">
    <source>
        <dbReference type="SAM" id="SignalP"/>
    </source>
</evidence>
<protein>
    <recommendedName>
        <fullName evidence="4">UrcA family protein</fullName>
    </recommendedName>
</protein>
<evidence type="ECO:0000313" key="3">
    <source>
        <dbReference type="Proteomes" id="UP000218323"/>
    </source>
</evidence>
<keyword evidence="3" id="KW-1185">Reference proteome</keyword>
<feature type="chain" id="PRO_5012720394" description="UrcA family protein" evidence="1">
    <location>
        <begin position="24"/>
        <end position="111"/>
    </location>
</feature>
<dbReference type="Pfam" id="PF26624">
    <property type="entry name" value="DUF8200"/>
    <property type="match status" value="1"/>
</dbReference>
<dbReference type="EMBL" id="NWVC01000007">
    <property type="protein sequence ID" value="PCG13630.1"/>
    <property type="molecule type" value="Genomic_DNA"/>
</dbReference>
<dbReference type="NCBIfam" id="NF047636">
    <property type="entry name" value="CC_3452_fam"/>
    <property type="match status" value="1"/>
</dbReference>
<gene>
    <name evidence="2" type="ORF">COA07_14100</name>
</gene>
<accession>A0A2A4I756</accession>
<proteinExistence type="predicted"/>
<keyword evidence="1" id="KW-0732">Signal</keyword>
<name>A0A2A4I756_9SPHN</name>
<dbReference type="InterPro" id="IPR058067">
    <property type="entry name" value="CC_3452-like"/>
</dbReference>
<dbReference type="RefSeq" id="WP_066711046.1">
    <property type="nucleotide sequence ID" value="NZ_JBHIWA010000007.1"/>
</dbReference>
<evidence type="ECO:0000313" key="2">
    <source>
        <dbReference type="EMBL" id="PCG13630.1"/>
    </source>
</evidence>
<dbReference type="AlphaFoldDB" id="A0A2A4I756"/>
<dbReference type="Proteomes" id="UP000218323">
    <property type="component" value="Unassembled WGS sequence"/>
</dbReference>
<organism evidence="2 3">
    <name type="scientific">Sphingomonas adhaesiva</name>
    <dbReference type="NCBI Taxonomy" id="28212"/>
    <lineage>
        <taxon>Bacteria</taxon>
        <taxon>Pseudomonadati</taxon>
        <taxon>Pseudomonadota</taxon>
        <taxon>Alphaproteobacteria</taxon>
        <taxon>Sphingomonadales</taxon>
        <taxon>Sphingomonadaceae</taxon>
        <taxon>Sphingomonas</taxon>
    </lineage>
</organism>
<sequence length="111" mass="11351">MLRTVLSAIIASAATLAAAGVSAQPATGYYVATPVAAPAKVRFITRATPWQLQDGTYVAARAPERDAILCQLVVRDIGALSAFSAGGKAFDAAQLEKCNGKAATVTASAQR</sequence>